<protein>
    <submittedName>
        <fullName evidence="1">Uncharacterized protein</fullName>
    </submittedName>
</protein>
<evidence type="ECO:0000313" key="2">
    <source>
        <dbReference type="Proteomes" id="UP001168537"/>
    </source>
</evidence>
<gene>
    <name evidence="1" type="ORF">QWY29_19900</name>
</gene>
<organism evidence="1 2">
    <name type="scientific">Nocardioides abyssi</name>
    <dbReference type="NCBI Taxonomy" id="3058370"/>
    <lineage>
        <taxon>Bacteria</taxon>
        <taxon>Bacillati</taxon>
        <taxon>Actinomycetota</taxon>
        <taxon>Actinomycetes</taxon>
        <taxon>Propionibacteriales</taxon>
        <taxon>Nocardioidaceae</taxon>
        <taxon>Nocardioides</taxon>
    </lineage>
</organism>
<reference evidence="1" key="1">
    <citation type="submission" date="2023-06" db="EMBL/GenBank/DDBJ databases">
        <title>Draft genome sequence of Nocardioides sp. SOB72.</title>
        <authorList>
            <person name="Zhang G."/>
        </authorList>
    </citation>
    <scope>NUCLEOTIDE SEQUENCE</scope>
    <source>
        <strain evidence="1">SOB72</strain>
    </source>
</reference>
<dbReference type="RefSeq" id="WP_300962976.1">
    <property type="nucleotide sequence ID" value="NZ_JAUHJR010000058.1"/>
</dbReference>
<feature type="non-terminal residue" evidence="1">
    <location>
        <position position="119"/>
    </location>
</feature>
<name>A0ABT8EZK4_9ACTN</name>
<comment type="caution">
    <text evidence="1">The sequence shown here is derived from an EMBL/GenBank/DDBJ whole genome shotgun (WGS) entry which is preliminary data.</text>
</comment>
<dbReference type="Proteomes" id="UP001168537">
    <property type="component" value="Unassembled WGS sequence"/>
</dbReference>
<keyword evidence="2" id="KW-1185">Reference proteome</keyword>
<proteinExistence type="predicted"/>
<evidence type="ECO:0000313" key="1">
    <source>
        <dbReference type="EMBL" id="MDN4163635.1"/>
    </source>
</evidence>
<accession>A0ABT8EZK4</accession>
<dbReference type="EMBL" id="JAUHJR010000058">
    <property type="protein sequence ID" value="MDN4163635.1"/>
    <property type="molecule type" value="Genomic_DNA"/>
</dbReference>
<feature type="non-terminal residue" evidence="1">
    <location>
        <position position="1"/>
    </location>
</feature>
<sequence length="119" mass="12647">QGSYWRSASGWSVPDPAAYPNSVLYFDLTGTEPGGTVDLKDLGSTWAQTSCESGVWTRSLLIVIDGGNVKMNGNNEVAASIVLTSRTYGEVDKGTGNPDYVGTLFANTLNLAGTFDFEL</sequence>